<reference evidence="3 5" key="1">
    <citation type="submission" date="2015-09" db="EMBL/GenBank/DDBJ databases">
        <authorList>
            <consortium name="Pathogen Informatics"/>
        </authorList>
    </citation>
    <scope>NUCLEOTIDE SEQUENCE [LARGE SCALE GENOMIC DNA]</scope>
    <source>
        <strain evidence="3 5">2789STDY5834863</strain>
    </source>
</reference>
<evidence type="ECO:0000256" key="1">
    <source>
        <dbReference type="SAM" id="Phobius"/>
    </source>
</evidence>
<dbReference type="EMBL" id="WWVQ01000010">
    <property type="protein sequence ID" value="MZL32795.1"/>
    <property type="molecule type" value="Genomic_DNA"/>
</dbReference>
<evidence type="ECO:0000313" key="3">
    <source>
        <dbReference type="EMBL" id="CUN45548.1"/>
    </source>
</evidence>
<dbReference type="InterPro" id="IPR059177">
    <property type="entry name" value="GH29D-like_dom"/>
</dbReference>
<dbReference type="Proteomes" id="UP000477285">
    <property type="component" value="Unassembled WGS sequence"/>
</dbReference>
<sequence length="363" mass="41397">MKCPKCHKEVEKGSLYCPYCLAEIPWVREFSTVETLMKKEQQNRPSEKKQKTEIIKYFKHPKRRKLKFSRKQLLCLLLCAATLLGFFCYRQLNTFSALYSRAKKQYAQQNYEEAQRIAENALDKNPKNEAANLLLAKSMEKSGDKRSALLVLRPFIQNKTAGTGIYKEYVKLLTQEGKTNEVRLILKSADREVQNACAEYICETPVSNPAPGTYTTTQTLKLEGNCQKIYYTLDGSTPTRKSKVYTEPIILREGTTKLKAFGVNDKNIESDVISRKYVIVLNAPKAPKVTPKSGDYNKKTEIKITVPDGCKAYYAFDSEPDLNSTVYEQPISMPVGYHRLNVILVAANGKTSKMTAMEYYLQY</sequence>
<feature type="domain" description="GH29D-like beta-sandwich" evidence="2">
    <location>
        <begin position="291"/>
        <end position="354"/>
    </location>
</feature>
<keyword evidence="1" id="KW-0812">Transmembrane</keyword>
<dbReference type="AlphaFoldDB" id="A0A173X564"/>
<dbReference type="Gene3D" id="1.25.40.10">
    <property type="entry name" value="Tetratricopeptide repeat domain"/>
    <property type="match status" value="1"/>
</dbReference>
<dbReference type="InterPro" id="IPR011990">
    <property type="entry name" value="TPR-like_helical_dom_sf"/>
</dbReference>
<proteinExistence type="predicted"/>
<reference evidence="4 6" key="2">
    <citation type="journal article" date="2019" name="Nat. Med.">
        <title>A library of human gut bacterial isolates paired with longitudinal multiomics data enables mechanistic microbiome research.</title>
        <authorList>
            <person name="Poyet M."/>
            <person name="Groussin M."/>
            <person name="Gibbons S.M."/>
            <person name="Avila-Pacheco J."/>
            <person name="Jiang X."/>
            <person name="Kearney S.M."/>
            <person name="Perrotta A.R."/>
            <person name="Berdy B."/>
            <person name="Zhao S."/>
            <person name="Lieberman T.D."/>
            <person name="Swanson P.K."/>
            <person name="Smith M."/>
            <person name="Roesemann S."/>
            <person name="Alexander J.E."/>
            <person name="Rich S.A."/>
            <person name="Livny J."/>
            <person name="Vlamakis H."/>
            <person name="Clish C."/>
            <person name="Bullock K."/>
            <person name="Deik A."/>
            <person name="Scott J."/>
            <person name="Pierce K.A."/>
            <person name="Xavier R.J."/>
            <person name="Alm E.J."/>
        </authorList>
    </citation>
    <scope>NUCLEOTIDE SEQUENCE [LARGE SCALE GENOMIC DNA]</scope>
    <source>
        <strain evidence="4 6">BIOML-A1</strain>
    </source>
</reference>
<protein>
    <submittedName>
        <fullName evidence="3">Flp pilus assembly protein TadD, contains TPR repeats</fullName>
    </submittedName>
    <submittedName>
        <fullName evidence="4">Tetratricopeptide repeat protein</fullName>
    </submittedName>
</protein>
<dbReference type="SUPFAM" id="SSF48452">
    <property type="entry name" value="TPR-like"/>
    <property type="match status" value="1"/>
</dbReference>
<evidence type="ECO:0000313" key="6">
    <source>
        <dbReference type="Proteomes" id="UP000477285"/>
    </source>
</evidence>
<gene>
    <name evidence="3" type="ORF">ERS852478_00171</name>
    <name evidence="4" type="ORF">GT728_06135</name>
</gene>
<dbReference type="Pfam" id="PF13290">
    <property type="entry name" value="CHB_HEX_C_1"/>
    <property type="match status" value="2"/>
</dbReference>
<evidence type="ECO:0000259" key="2">
    <source>
        <dbReference type="Pfam" id="PF13290"/>
    </source>
</evidence>
<dbReference type="Pfam" id="PF14559">
    <property type="entry name" value="TPR_19"/>
    <property type="match status" value="1"/>
</dbReference>
<evidence type="ECO:0000313" key="4">
    <source>
        <dbReference type="EMBL" id="MZL32795.1"/>
    </source>
</evidence>
<evidence type="ECO:0000313" key="5">
    <source>
        <dbReference type="Proteomes" id="UP000095431"/>
    </source>
</evidence>
<dbReference type="Proteomes" id="UP000095431">
    <property type="component" value="Unassembled WGS sequence"/>
</dbReference>
<dbReference type="eggNOG" id="COG0457">
    <property type="taxonomic scope" value="Bacteria"/>
</dbReference>
<name>A0A173X564_9FIRM</name>
<dbReference type="RefSeq" id="WP_055199506.1">
    <property type="nucleotide sequence ID" value="NZ_BTHH01000006.1"/>
</dbReference>
<accession>A0A173X564</accession>
<feature type="transmembrane region" description="Helical" evidence="1">
    <location>
        <begin position="73"/>
        <end position="92"/>
    </location>
</feature>
<organism evidence="3 5">
    <name type="scientific">Blautia wexlerae</name>
    <dbReference type="NCBI Taxonomy" id="418240"/>
    <lineage>
        <taxon>Bacteria</taxon>
        <taxon>Bacillati</taxon>
        <taxon>Bacillota</taxon>
        <taxon>Clostridia</taxon>
        <taxon>Lachnospirales</taxon>
        <taxon>Lachnospiraceae</taxon>
        <taxon>Blautia</taxon>
    </lineage>
</organism>
<keyword evidence="1" id="KW-0472">Membrane</keyword>
<feature type="domain" description="GH29D-like beta-sandwich" evidence="2">
    <location>
        <begin position="209"/>
        <end position="273"/>
    </location>
</feature>
<dbReference type="EMBL" id="CYZN01000001">
    <property type="protein sequence ID" value="CUN45548.1"/>
    <property type="molecule type" value="Genomic_DNA"/>
</dbReference>
<keyword evidence="1" id="KW-1133">Transmembrane helix</keyword>